<comment type="caution">
    <text evidence="18">The sequence shown here is derived from an EMBL/GenBank/DDBJ whole genome shotgun (WGS) entry which is preliminary data.</text>
</comment>
<dbReference type="Proteomes" id="UP000242972">
    <property type="component" value="Unassembled WGS sequence"/>
</dbReference>
<dbReference type="GO" id="GO:0051537">
    <property type="term" value="F:2 iron, 2 sulfur cluster binding"/>
    <property type="evidence" value="ECO:0007669"/>
    <property type="project" value="UniProtKB-UniRule"/>
</dbReference>
<feature type="active site" description="Proton acceptor" evidence="15">
    <location>
        <position position="475"/>
    </location>
</feature>
<evidence type="ECO:0000256" key="1">
    <source>
        <dbReference type="ARBA" id="ARBA00001946"/>
    </source>
</evidence>
<dbReference type="UniPathway" id="UPA00049">
    <property type="reaction ID" value="UER00061"/>
</dbReference>
<proteinExistence type="inferred from homology"/>
<comment type="pathway">
    <text evidence="13 15">Amino-acid biosynthesis; L-isoleucine biosynthesis; L-isoleucine from 2-oxobutanoate: step 3/4.</text>
</comment>
<comment type="pathway">
    <text evidence="12 15">Amino-acid biosynthesis; L-valine biosynthesis; L-valine from pyruvate: step 3/4.</text>
</comment>
<comment type="catalytic activity">
    <reaction evidence="15">
        <text>(2R,3R)-2,3-dihydroxy-3-methylpentanoate = (S)-3-methyl-2-oxopentanoate + H2O</text>
        <dbReference type="Rhea" id="RHEA:27694"/>
        <dbReference type="ChEBI" id="CHEBI:15377"/>
        <dbReference type="ChEBI" id="CHEBI:35146"/>
        <dbReference type="ChEBI" id="CHEBI:49258"/>
        <dbReference type="EC" id="4.2.1.9"/>
    </reaction>
</comment>
<keyword evidence="9 15" id="KW-0456">Lyase</keyword>
<reference evidence="18 19" key="1">
    <citation type="journal article" date="2014" name="BMC Genomics">
        <title>Comparison of environmental and isolate Sulfobacillus genomes reveals diverse carbon, sulfur, nitrogen, and hydrogen metabolisms.</title>
        <authorList>
            <person name="Justice N.B."/>
            <person name="Norman A."/>
            <person name="Brown C.T."/>
            <person name="Singh A."/>
            <person name="Thomas B.C."/>
            <person name="Banfield J.F."/>
        </authorList>
    </citation>
    <scope>NUCLEOTIDE SEQUENCE [LARGE SCALE GENOMIC DNA]</scope>
    <source>
        <strain evidence="18">AMDSBA4</strain>
    </source>
</reference>
<evidence type="ECO:0000256" key="8">
    <source>
        <dbReference type="ARBA" id="ARBA00023014"/>
    </source>
</evidence>
<gene>
    <name evidence="15 18" type="primary">ilvD</name>
    <name evidence="18" type="ORF">C7B46_06590</name>
</gene>
<dbReference type="InterPro" id="IPR004404">
    <property type="entry name" value="DihydroxyA_deHydtase"/>
</dbReference>
<evidence type="ECO:0000313" key="18">
    <source>
        <dbReference type="EMBL" id="PSR34211.1"/>
    </source>
</evidence>
<dbReference type="GO" id="GO:0009097">
    <property type="term" value="P:isoleucine biosynthetic process"/>
    <property type="evidence" value="ECO:0007669"/>
    <property type="project" value="UniProtKB-UniRule"/>
</dbReference>
<evidence type="ECO:0000256" key="3">
    <source>
        <dbReference type="ARBA" id="ARBA00022605"/>
    </source>
</evidence>
<keyword evidence="6 15" id="KW-0460">Magnesium</keyword>
<protein>
    <recommendedName>
        <fullName evidence="14 15">Dihydroxy-acid dehydratase</fullName>
        <shortName evidence="15">DAD</shortName>
        <ecNumber evidence="14 15">4.2.1.9</ecNumber>
    </recommendedName>
</protein>
<keyword evidence="5 15" id="KW-0479">Metal-binding</keyword>
<evidence type="ECO:0000256" key="6">
    <source>
        <dbReference type="ARBA" id="ARBA00022842"/>
    </source>
</evidence>
<evidence type="ECO:0000313" key="19">
    <source>
        <dbReference type="Proteomes" id="UP000242972"/>
    </source>
</evidence>
<evidence type="ECO:0000256" key="9">
    <source>
        <dbReference type="ARBA" id="ARBA00023239"/>
    </source>
</evidence>
<evidence type="ECO:0000256" key="11">
    <source>
        <dbReference type="ARBA" id="ARBA00029304"/>
    </source>
</evidence>
<feature type="binding site" evidence="15">
    <location>
        <position position="126"/>
    </location>
    <ligand>
        <name>Mg(2+)</name>
        <dbReference type="ChEBI" id="CHEBI:18420"/>
    </ligand>
</feature>
<evidence type="ECO:0000259" key="16">
    <source>
        <dbReference type="Pfam" id="PF00920"/>
    </source>
</evidence>
<keyword evidence="4 15" id="KW-0001">2Fe-2S</keyword>
<feature type="domain" description="Dihydroxy-acid/6-phosphogluconate dehydratase C-terminal" evidence="17">
    <location>
        <begin position="367"/>
        <end position="556"/>
    </location>
</feature>
<evidence type="ECO:0000256" key="4">
    <source>
        <dbReference type="ARBA" id="ARBA00022714"/>
    </source>
</evidence>
<evidence type="ECO:0000256" key="2">
    <source>
        <dbReference type="ARBA" id="ARBA00006486"/>
    </source>
</evidence>
<dbReference type="SUPFAM" id="SSF143975">
    <property type="entry name" value="IlvD/EDD N-terminal domain-like"/>
    <property type="match status" value="1"/>
</dbReference>
<dbReference type="EC" id="4.2.1.9" evidence="14 15"/>
<comment type="caution">
    <text evidence="15">Lacks conserved residue(s) required for the propagation of feature annotation.</text>
</comment>
<dbReference type="NCBIfam" id="NF002068">
    <property type="entry name" value="PRK00911.1"/>
    <property type="match status" value="1"/>
</dbReference>
<keyword evidence="7 15" id="KW-0408">Iron</keyword>
<evidence type="ECO:0000256" key="12">
    <source>
        <dbReference type="ARBA" id="ARBA00029436"/>
    </source>
</evidence>
<feature type="domain" description="Dihydroxy-acid/6-phosphogluconate dehydratase N-terminal" evidence="16">
    <location>
        <begin position="37"/>
        <end position="353"/>
    </location>
</feature>
<evidence type="ECO:0000259" key="17">
    <source>
        <dbReference type="Pfam" id="PF24877"/>
    </source>
</evidence>
<keyword evidence="10 15" id="KW-0100">Branched-chain amino acid biosynthesis</keyword>
<dbReference type="PANTHER" id="PTHR21000">
    <property type="entry name" value="DIHYDROXY-ACID DEHYDRATASE DAD"/>
    <property type="match status" value="1"/>
</dbReference>
<keyword evidence="3 15" id="KW-0028">Amino-acid biosynthesis</keyword>
<sequence>MQEGMNRRSRRITQGAERSPNRAMLRALGFGDSDFTKPIVGIANGQSTITPCNMGLGRLAAAAEKAVHAAGAMPQMFGTITVSDGISMGTEGMRYSLVSREVIADSIETVCEAESVDGVLAVGGCDKNMPGAMIALARMNIPAIFVYGGTIKPGHYQGRDLTIVSSFEAVGEYAAGKISDEELYEVERHACPGAGSCGGMYTANTMSSVIEAMGMSLPYSSTMAAEDQEKVDSAWESGQVLVQAIAHNLKPREIMTRKAFENAIAVVMALGGSTNAVLHLLAMAHAAEVPLAIEDFERIREKVPVLCDLKPSGRFVATDLHRAGGVPQVMKMLLVHGLVHGDCLTITGRTIEETLADVPAEPRQDQEVIQPWTNPVHETGHLAILKGNLAEEGAVAKITGIKSSSITGPARVFDSEQDALKAILDHRIHAGDVLVIRYEGPKGAPGMPEMLAPTSAIIGSGMGDSVGLITDGRFSGGTYGMVVGHVAPEAFVGGTIALVEEGDSITIDADRRLLQLNVPDEEIDKRRAAWTPPAPRATRGVLAKYAKLVSSSSVGAVTD</sequence>
<feature type="binding site" evidence="15">
    <location>
        <position position="52"/>
    </location>
    <ligand>
        <name>[2Fe-2S] cluster</name>
        <dbReference type="ChEBI" id="CHEBI:190135"/>
    </ligand>
</feature>
<organism evidence="18 19">
    <name type="scientific">Sulfobacillus benefaciens</name>
    <dbReference type="NCBI Taxonomy" id="453960"/>
    <lineage>
        <taxon>Bacteria</taxon>
        <taxon>Bacillati</taxon>
        <taxon>Bacillota</taxon>
        <taxon>Clostridia</taxon>
        <taxon>Eubacteriales</taxon>
        <taxon>Clostridiales Family XVII. Incertae Sedis</taxon>
        <taxon>Sulfobacillus</taxon>
    </lineage>
</organism>
<dbReference type="GO" id="GO:0000287">
    <property type="term" value="F:magnesium ion binding"/>
    <property type="evidence" value="ECO:0007669"/>
    <property type="project" value="UniProtKB-UniRule"/>
</dbReference>
<dbReference type="FunFam" id="3.50.30.80:FF:000001">
    <property type="entry name" value="Dihydroxy-acid dehydratase"/>
    <property type="match status" value="1"/>
</dbReference>
<feature type="binding site" evidence="15">
    <location>
        <position position="449"/>
    </location>
    <ligand>
        <name>Mg(2+)</name>
        <dbReference type="ChEBI" id="CHEBI:18420"/>
    </ligand>
</feature>
<dbReference type="Pfam" id="PF24877">
    <property type="entry name" value="ILV_EDD_C"/>
    <property type="match status" value="1"/>
</dbReference>
<dbReference type="PROSITE" id="PS00887">
    <property type="entry name" value="ILVD_EDD_2"/>
    <property type="match status" value="1"/>
</dbReference>
<feature type="binding site" description="via carbamate group" evidence="15">
    <location>
        <position position="127"/>
    </location>
    <ligand>
        <name>Mg(2+)</name>
        <dbReference type="ChEBI" id="CHEBI:18420"/>
    </ligand>
</feature>
<comment type="catalytic activity">
    <reaction evidence="11">
        <text>(2R)-2,3-dihydroxy-3-methylbutanoate = 3-methyl-2-oxobutanoate + H2O</text>
        <dbReference type="Rhea" id="RHEA:24809"/>
        <dbReference type="ChEBI" id="CHEBI:11851"/>
        <dbReference type="ChEBI" id="CHEBI:15377"/>
        <dbReference type="ChEBI" id="CHEBI:49072"/>
        <dbReference type="EC" id="4.2.1.9"/>
    </reaction>
    <physiologicalReaction direction="left-to-right" evidence="11">
        <dbReference type="Rhea" id="RHEA:24810"/>
    </physiologicalReaction>
</comment>
<dbReference type="Pfam" id="PF00920">
    <property type="entry name" value="ILVD_EDD_N"/>
    <property type="match status" value="1"/>
</dbReference>
<feature type="binding site" evidence="15">
    <location>
        <position position="84"/>
    </location>
    <ligand>
        <name>Mg(2+)</name>
        <dbReference type="ChEBI" id="CHEBI:18420"/>
    </ligand>
</feature>
<comment type="similarity">
    <text evidence="2 15">Belongs to the IlvD/Edd family.</text>
</comment>
<dbReference type="Gene3D" id="3.50.30.80">
    <property type="entry name" value="IlvD/EDD C-terminal domain-like"/>
    <property type="match status" value="1"/>
</dbReference>
<dbReference type="InterPro" id="IPR020558">
    <property type="entry name" value="DiOHA_6PGluconate_deHydtase_CS"/>
</dbReference>
<dbReference type="InterPro" id="IPR056740">
    <property type="entry name" value="ILV_EDD_C"/>
</dbReference>
<dbReference type="InterPro" id="IPR000581">
    <property type="entry name" value="ILV_EDD_N"/>
</dbReference>
<dbReference type="PANTHER" id="PTHR21000:SF5">
    <property type="entry name" value="DIHYDROXY-ACID DEHYDRATASE, MITOCHONDRIAL"/>
    <property type="match status" value="1"/>
</dbReference>
<evidence type="ECO:0000256" key="10">
    <source>
        <dbReference type="ARBA" id="ARBA00023304"/>
    </source>
</evidence>
<dbReference type="HAMAP" id="MF_00012">
    <property type="entry name" value="IlvD"/>
    <property type="match status" value="1"/>
</dbReference>
<feature type="modified residue" description="N6-carboxylysine" evidence="15">
    <location>
        <position position="127"/>
    </location>
</feature>
<dbReference type="GO" id="GO:0004160">
    <property type="term" value="F:dihydroxy-acid dehydratase activity"/>
    <property type="evidence" value="ECO:0007669"/>
    <property type="project" value="UniProtKB-UniRule"/>
</dbReference>
<comment type="function">
    <text evidence="15">Functions in the biosynthesis of branched-chain amino acids. Catalyzes the dehydration of (2R,3R)-2,3-dihydroxy-3-methylpentanoate (2,3-dihydroxy-3-methylvalerate) into 2-oxo-3-methylpentanoate (2-oxo-3-methylvalerate) and of (2R)-2,3-dihydroxy-3-methylbutanoate (2,3-dihydroxyisovalerate) into 2-oxo-3-methylbutanoate (2-oxoisovalerate), the penultimate precursor to L-isoleucine and L-valine, respectively.</text>
</comment>
<accession>A0A2T2XI75</accession>
<dbReference type="AlphaFoldDB" id="A0A2T2XI75"/>
<dbReference type="UniPathway" id="UPA00047">
    <property type="reaction ID" value="UER00057"/>
</dbReference>
<dbReference type="InterPro" id="IPR042096">
    <property type="entry name" value="Dihydro-acid_dehy_C"/>
</dbReference>
<evidence type="ECO:0000256" key="14">
    <source>
        <dbReference type="ARBA" id="ARBA00029490"/>
    </source>
</evidence>
<evidence type="ECO:0000256" key="7">
    <source>
        <dbReference type="ARBA" id="ARBA00023004"/>
    </source>
</evidence>
<dbReference type="NCBIfam" id="TIGR00110">
    <property type="entry name" value="ilvD"/>
    <property type="match status" value="1"/>
</dbReference>
<dbReference type="SUPFAM" id="SSF52016">
    <property type="entry name" value="LeuD/IlvD-like"/>
    <property type="match status" value="1"/>
</dbReference>
<dbReference type="PROSITE" id="PS00886">
    <property type="entry name" value="ILVD_EDD_1"/>
    <property type="match status" value="1"/>
</dbReference>
<dbReference type="GO" id="GO:0009099">
    <property type="term" value="P:L-valine biosynthetic process"/>
    <property type="evidence" value="ECO:0007669"/>
    <property type="project" value="UniProtKB-UniRule"/>
</dbReference>
<dbReference type="EMBL" id="PXYW01000011">
    <property type="protein sequence ID" value="PSR34211.1"/>
    <property type="molecule type" value="Genomic_DNA"/>
</dbReference>
<dbReference type="InterPro" id="IPR050165">
    <property type="entry name" value="DHAD_IlvD/Edd"/>
</dbReference>
<comment type="cofactor">
    <cofactor evidence="1 15">
        <name>Mg(2+)</name>
        <dbReference type="ChEBI" id="CHEBI:18420"/>
    </cofactor>
</comment>
<keyword evidence="8 15" id="KW-0411">Iron-sulfur</keyword>
<evidence type="ECO:0000256" key="13">
    <source>
        <dbReference type="ARBA" id="ARBA00029437"/>
    </source>
</evidence>
<name>A0A2T2XI75_9FIRM</name>
<comment type="cofactor">
    <cofactor evidence="15">
        <name>[2Fe-2S] cluster</name>
        <dbReference type="ChEBI" id="CHEBI:190135"/>
    </cofactor>
    <text evidence="15">Binds 1 [2Fe-2S] cluster per subunit. This cluster acts as a Lewis acid cofactor.</text>
</comment>
<evidence type="ECO:0000256" key="15">
    <source>
        <dbReference type="HAMAP-Rule" id="MF_00012"/>
    </source>
</evidence>
<evidence type="ECO:0000256" key="5">
    <source>
        <dbReference type="ARBA" id="ARBA00022723"/>
    </source>
</evidence>
<dbReference type="InterPro" id="IPR037237">
    <property type="entry name" value="IlvD/EDD_N"/>
</dbReference>
<comment type="subunit">
    <text evidence="15">Homodimer.</text>
</comment>